<evidence type="ECO:0000313" key="2">
    <source>
        <dbReference type="EMBL" id="EFB75163.1"/>
    </source>
</evidence>
<proteinExistence type="predicted"/>
<keyword evidence="1" id="KW-0472">Membrane</keyword>
<protein>
    <submittedName>
        <fullName evidence="2">Uncharacterized protein</fullName>
    </submittedName>
</protein>
<dbReference type="eggNOG" id="ENOG503104I">
    <property type="taxonomic scope" value="Bacteria"/>
</dbReference>
<evidence type="ECO:0000256" key="1">
    <source>
        <dbReference type="SAM" id="Phobius"/>
    </source>
</evidence>
<gene>
    <name evidence="2" type="ORF">SUBVAR_06521</name>
</gene>
<evidence type="ECO:0000313" key="3">
    <source>
        <dbReference type="Proteomes" id="UP000003438"/>
    </source>
</evidence>
<feature type="transmembrane region" description="Helical" evidence="1">
    <location>
        <begin position="114"/>
        <end position="134"/>
    </location>
</feature>
<keyword evidence="1" id="KW-1133">Transmembrane helix</keyword>
<dbReference type="RefSeq" id="WP_007047883.1">
    <property type="nucleotide sequence ID" value="NZ_GG704770.1"/>
</dbReference>
<reference evidence="2" key="1">
    <citation type="submission" date="2009-12" db="EMBL/GenBank/DDBJ databases">
        <authorList>
            <person name="Weinstock G."/>
            <person name="Sodergren E."/>
            <person name="Clifton S."/>
            <person name="Fulton L."/>
            <person name="Fulton B."/>
            <person name="Courtney L."/>
            <person name="Fronick C."/>
            <person name="Harrison M."/>
            <person name="Strong C."/>
            <person name="Farmer C."/>
            <person name="Delahaunty K."/>
            <person name="Markovic C."/>
            <person name="Hall O."/>
            <person name="Minx P."/>
            <person name="Tomlinson C."/>
            <person name="Mitreva M."/>
            <person name="Nelson J."/>
            <person name="Hou S."/>
            <person name="Wollam A."/>
            <person name="Pepin K.H."/>
            <person name="Johnson M."/>
            <person name="Bhonagiri V."/>
            <person name="Nash W.E."/>
            <person name="Warren W."/>
            <person name="Chinwalla A."/>
            <person name="Mardis E.R."/>
            <person name="Wilson R.K."/>
        </authorList>
    </citation>
    <scope>NUCLEOTIDE SEQUENCE [LARGE SCALE GENOMIC DNA]</scope>
    <source>
        <strain evidence="2">DSM 15176</strain>
    </source>
</reference>
<dbReference type="EMBL" id="ACBY02000032">
    <property type="protein sequence ID" value="EFB75163.1"/>
    <property type="molecule type" value="Genomic_DNA"/>
</dbReference>
<dbReference type="AlphaFoldDB" id="D1PQ53"/>
<dbReference type="OrthoDB" id="2194123at2"/>
<comment type="caution">
    <text evidence="2">The sequence shown here is derived from an EMBL/GenBank/DDBJ whole genome shotgun (WGS) entry which is preliminary data.</text>
</comment>
<dbReference type="Proteomes" id="UP000003438">
    <property type="component" value="Unassembled WGS sequence"/>
</dbReference>
<keyword evidence="3" id="KW-1185">Reference proteome</keyword>
<name>D1PQ53_9FIRM</name>
<dbReference type="STRING" id="411471.SUBVAR_06521"/>
<feature type="transmembrane region" description="Helical" evidence="1">
    <location>
        <begin position="90"/>
        <end position="108"/>
    </location>
</feature>
<accession>D1PQ53</accession>
<dbReference type="HOGENOM" id="CLU_149214_1_0_9"/>
<keyword evidence="1" id="KW-0812">Transmembrane</keyword>
<sequence>MKQDRKDVACLVLGVLLLGAAALMLHLTLPVPRTLPFVCLGVGAGLLGQGIGQMVQRQALQCDPELARRQAIEVQDERNVQLAQRAKARAFDLMVFVFGALLLVFALMQVDLTVILLLVGAYLLVQGYAVYCRIRLEKEM</sequence>
<feature type="transmembrane region" description="Helical" evidence="1">
    <location>
        <begin position="34"/>
        <end position="51"/>
    </location>
</feature>
<organism evidence="2 3">
    <name type="scientific">Subdoligranulum variabile DSM 15176</name>
    <dbReference type="NCBI Taxonomy" id="411471"/>
    <lineage>
        <taxon>Bacteria</taxon>
        <taxon>Bacillati</taxon>
        <taxon>Bacillota</taxon>
        <taxon>Clostridia</taxon>
        <taxon>Eubacteriales</taxon>
        <taxon>Oscillospiraceae</taxon>
        <taxon>Subdoligranulum</taxon>
    </lineage>
</organism>